<dbReference type="GO" id="GO:0043565">
    <property type="term" value="F:sequence-specific DNA binding"/>
    <property type="evidence" value="ECO:0007669"/>
    <property type="project" value="TreeGrafter"/>
</dbReference>
<dbReference type="GO" id="GO:0003700">
    <property type="term" value="F:DNA-binding transcription factor activity"/>
    <property type="evidence" value="ECO:0007669"/>
    <property type="project" value="InterPro"/>
</dbReference>
<dbReference type="Proteomes" id="UP000263993">
    <property type="component" value="Unassembled WGS sequence"/>
</dbReference>
<proteinExistence type="inferred from homology"/>
<evidence type="ECO:0000256" key="1">
    <source>
        <dbReference type="ARBA" id="ARBA00003502"/>
    </source>
</evidence>
<name>A0A371BDH9_9BRAD</name>
<keyword evidence="3" id="KW-0805">Transcription regulation</keyword>
<dbReference type="FunFam" id="1.10.10.10:FF:000001">
    <property type="entry name" value="LysR family transcriptional regulator"/>
    <property type="match status" value="1"/>
</dbReference>
<comment type="similarity">
    <text evidence="2">Belongs to the LysR transcriptional regulatory family.</text>
</comment>
<dbReference type="RefSeq" id="WP_115517476.1">
    <property type="nucleotide sequence ID" value="NZ_QRGO01000001.1"/>
</dbReference>
<evidence type="ECO:0000256" key="5">
    <source>
        <dbReference type="ARBA" id="ARBA00023163"/>
    </source>
</evidence>
<dbReference type="PANTHER" id="PTHR30537">
    <property type="entry name" value="HTH-TYPE TRANSCRIPTIONAL REGULATOR"/>
    <property type="match status" value="1"/>
</dbReference>
<evidence type="ECO:0000313" key="7">
    <source>
        <dbReference type="EMBL" id="RDV05453.1"/>
    </source>
</evidence>
<dbReference type="InterPro" id="IPR036388">
    <property type="entry name" value="WH-like_DNA-bd_sf"/>
</dbReference>
<keyword evidence="8" id="KW-1185">Reference proteome</keyword>
<dbReference type="Pfam" id="PF00126">
    <property type="entry name" value="HTH_1"/>
    <property type="match status" value="1"/>
</dbReference>
<dbReference type="SUPFAM" id="SSF53850">
    <property type="entry name" value="Periplasmic binding protein-like II"/>
    <property type="match status" value="1"/>
</dbReference>
<dbReference type="PRINTS" id="PR00039">
    <property type="entry name" value="HTHLYSR"/>
</dbReference>
<dbReference type="SUPFAM" id="SSF46785">
    <property type="entry name" value="Winged helix' DNA-binding domain"/>
    <property type="match status" value="1"/>
</dbReference>
<accession>A0A371BDH9</accession>
<dbReference type="InterPro" id="IPR000847">
    <property type="entry name" value="LysR_HTH_N"/>
</dbReference>
<reference evidence="8" key="1">
    <citation type="submission" date="2018-08" db="EMBL/GenBank/DDBJ databases">
        <authorList>
            <person name="Kim S.-J."/>
            <person name="Jung G.-Y."/>
        </authorList>
    </citation>
    <scope>NUCLEOTIDE SEQUENCE [LARGE SCALE GENOMIC DNA]</scope>
    <source>
        <strain evidence="8">GY_H</strain>
    </source>
</reference>
<evidence type="ECO:0000256" key="3">
    <source>
        <dbReference type="ARBA" id="ARBA00023015"/>
    </source>
</evidence>
<evidence type="ECO:0000256" key="2">
    <source>
        <dbReference type="ARBA" id="ARBA00009437"/>
    </source>
</evidence>
<dbReference type="Gene3D" id="3.40.190.290">
    <property type="match status" value="1"/>
</dbReference>
<feature type="domain" description="HTH lysR-type" evidence="6">
    <location>
        <begin position="1"/>
        <end position="59"/>
    </location>
</feature>
<dbReference type="Pfam" id="PF03466">
    <property type="entry name" value="LysR_substrate"/>
    <property type="match status" value="1"/>
</dbReference>
<dbReference type="GO" id="GO:0006351">
    <property type="term" value="P:DNA-templated transcription"/>
    <property type="evidence" value="ECO:0007669"/>
    <property type="project" value="TreeGrafter"/>
</dbReference>
<dbReference type="EMBL" id="QRGO01000001">
    <property type="protein sequence ID" value="RDV05453.1"/>
    <property type="molecule type" value="Genomic_DNA"/>
</dbReference>
<dbReference type="InterPro" id="IPR005119">
    <property type="entry name" value="LysR_subst-bd"/>
</dbReference>
<dbReference type="AlphaFoldDB" id="A0A371BDH9"/>
<organism evidence="7 8">
    <name type="scientific">Undibacter mobilis</name>
    <dbReference type="NCBI Taxonomy" id="2292256"/>
    <lineage>
        <taxon>Bacteria</taxon>
        <taxon>Pseudomonadati</taxon>
        <taxon>Pseudomonadota</taxon>
        <taxon>Alphaproteobacteria</taxon>
        <taxon>Hyphomicrobiales</taxon>
        <taxon>Nitrobacteraceae</taxon>
        <taxon>Undibacter</taxon>
    </lineage>
</organism>
<dbReference type="OrthoDB" id="9786526at2"/>
<dbReference type="CDD" id="cd08422">
    <property type="entry name" value="PBP2_CrgA_like"/>
    <property type="match status" value="1"/>
</dbReference>
<dbReference type="InterPro" id="IPR058163">
    <property type="entry name" value="LysR-type_TF_proteobact-type"/>
</dbReference>
<dbReference type="FunFam" id="3.40.190.290:FF:000001">
    <property type="entry name" value="Transcriptional regulator, LysR family"/>
    <property type="match status" value="1"/>
</dbReference>
<sequence>MDRLAALQAFAKVAETQSFSEAARRLRSSKSAVSRHVAALEAGLGARLFHRTTRSLTLTEAGRDYFARASRILADLEEADASVSQLQAAPRGRLRVNAPMSFGFLHLAPALGDFLARYPEVELDVTLSDRFVDLVDEGVDVAVRIGSLTDSSLVARRLASIRRVLCASPDYLKRRGVPQTPDDLKRHDCLSNTNINITREWRFIHPDDGTPWPVEVRGRMNANSGDMLRVAALHGHGFVHLPTFIVGDDLKAGTLISVLEPYIAQDLTLNAVYPTARHLSPKVRAFVDFLAERFGGDRPYWDATA</sequence>
<comment type="function">
    <text evidence="1">NodD regulates the expression of the nodABCFE genes which encode other nodulation proteins. NodD is also a negative regulator of its own expression. Binds flavonoids as inducers.</text>
</comment>
<evidence type="ECO:0000256" key="4">
    <source>
        <dbReference type="ARBA" id="ARBA00023125"/>
    </source>
</evidence>
<evidence type="ECO:0000313" key="8">
    <source>
        <dbReference type="Proteomes" id="UP000263993"/>
    </source>
</evidence>
<keyword evidence="5" id="KW-0804">Transcription</keyword>
<dbReference type="InterPro" id="IPR036390">
    <property type="entry name" value="WH_DNA-bd_sf"/>
</dbReference>
<dbReference type="Gene3D" id="1.10.10.10">
    <property type="entry name" value="Winged helix-like DNA-binding domain superfamily/Winged helix DNA-binding domain"/>
    <property type="match status" value="1"/>
</dbReference>
<gene>
    <name evidence="7" type="ORF">DXH78_13235</name>
</gene>
<protein>
    <submittedName>
        <fullName evidence="7">LysR family transcriptional regulator</fullName>
    </submittedName>
</protein>
<dbReference type="PANTHER" id="PTHR30537:SF5">
    <property type="entry name" value="HTH-TYPE TRANSCRIPTIONAL ACTIVATOR TTDR-RELATED"/>
    <property type="match status" value="1"/>
</dbReference>
<keyword evidence="4" id="KW-0238">DNA-binding</keyword>
<comment type="caution">
    <text evidence="7">The sequence shown here is derived from an EMBL/GenBank/DDBJ whole genome shotgun (WGS) entry which is preliminary data.</text>
</comment>
<evidence type="ECO:0000259" key="6">
    <source>
        <dbReference type="PROSITE" id="PS50931"/>
    </source>
</evidence>
<dbReference type="PROSITE" id="PS50931">
    <property type="entry name" value="HTH_LYSR"/>
    <property type="match status" value="1"/>
</dbReference>